<reference evidence="3" key="2">
    <citation type="submission" date="2012-08" db="EMBL/GenBank/DDBJ databases">
        <title>Genome sequence of Kazachstania naganishii.</title>
        <authorList>
            <person name="Gordon J.L."/>
            <person name="Armisen D."/>
            <person name="Proux-Wera E."/>
            <person name="OhEigeartaigh S.S."/>
            <person name="Byrne K.P."/>
            <person name="Wolfe K.H."/>
        </authorList>
    </citation>
    <scope>NUCLEOTIDE SEQUENCE [LARGE SCALE GENOMIC DNA]</scope>
    <source>
        <strain evidence="3">ATCC MYA-139 / BCRC 22969 / CBS 8797 / CCRC 22969 / KCTC 17520 / NBRC 10181 / NCYC 3082</strain>
    </source>
</reference>
<dbReference type="RefSeq" id="XP_022463607.1">
    <property type="nucleotide sequence ID" value="XM_022606964.1"/>
</dbReference>
<dbReference type="GO" id="GO:0005886">
    <property type="term" value="C:plasma membrane"/>
    <property type="evidence" value="ECO:0007669"/>
    <property type="project" value="EnsemblFungi"/>
</dbReference>
<proteinExistence type="predicted"/>
<keyword evidence="3" id="KW-1185">Reference proteome</keyword>
<dbReference type="HOGENOM" id="CLU_012881_1_0_1"/>
<dbReference type="InterPro" id="IPR012985">
    <property type="entry name" value="Peptidase_S64_Ssy5"/>
</dbReference>
<evidence type="ECO:0000313" key="2">
    <source>
        <dbReference type="EMBL" id="CCK69361.1"/>
    </source>
</evidence>
<dbReference type="KEGG" id="kng:KNAG_0C02500"/>
<evidence type="ECO:0008006" key="4">
    <source>
        <dbReference type="Google" id="ProtNLM"/>
    </source>
</evidence>
<evidence type="ECO:0000313" key="3">
    <source>
        <dbReference type="Proteomes" id="UP000006310"/>
    </source>
</evidence>
<gene>
    <name evidence="2" type="primary">KNAG0C02500</name>
    <name evidence="2" type="ordered locus">KNAG_0C02500</name>
</gene>
<dbReference type="SUPFAM" id="SSF50494">
    <property type="entry name" value="Trypsin-like serine proteases"/>
    <property type="match status" value="1"/>
</dbReference>
<dbReference type="EMBL" id="HE978316">
    <property type="protein sequence ID" value="CCK69361.1"/>
    <property type="molecule type" value="Genomic_DNA"/>
</dbReference>
<dbReference type="eggNOG" id="ENOG502QR0D">
    <property type="taxonomic scope" value="Eukaryota"/>
</dbReference>
<dbReference type="OMA" id="VGMLHSY"/>
<dbReference type="GO" id="GO:0016540">
    <property type="term" value="P:protein autoprocessing"/>
    <property type="evidence" value="ECO:0007669"/>
    <property type="project" value="EnsemblFungi"/>
</dbReference>
<dbReference type="GO" id="GO:0004252">
    <property type="term" value="F:serine-type endopeptidase activity"/>
    <property type="evidence" value="ECO:0007669"/>
    <property type="project" value="EnsemblFungi"/>
</dbReference>
<protein>
    <recommendedName>
        <fullName evidence="4">SPS-sensor serine protease component SSY5</fullName>
    </recommendedName>
</protein>
<dbReference type="Proteomes" id="UP000006310">
    <property type="component" value="Chromosome 3"/>
</dbReference>
<dbReference type="InterPro" id="IPR009003">
    <property type="entry name" value="Peptidase_S1_PA"/>
</dbReference>
<evidence type="ECO:0000256" key="1">
    <source>
        <dbReference type="SAM" id="MobiDB-lite"/>
    </source>
</evidence>
<feature type="region of interest" description="Disordered" evidence="1">
    <location>
        <begin position="1"/>
        <end position="104"/>
    </location>
</feature>
<sequence length="701" mass="77338">MAGKLFNIGRRTSRKDKQDVQSSSDTPDAESQGSSSRFGQGDGDSPNVVNNPAGQIPEDTASTRFSDKSSSIFSRGRTANASSKNSSNMSGARSASGSSKKVFGNTYNDLGKPLRVVTNSEPFGTLSTVLEEKSKADFAKENSARAAMTSTHERETSSLPERAANSCQQELFHLETNLMELMDDVHQNVLNISKAIILAIEFFKDFLSSGRVVVVPNISSENSSNLRNISKIVFHFLDNLLVSDGFSNSRSILLKRYVQFLKKLNIDPMAEREPGSNTLPYLMNFCIDENHTLPNTSRLTKLMEEILKTDSSIISDQTGAFIAPIRRGLCQRASVLSIVFGIPNLQQEHYEMIKVLYSMYPDVHLYLTKDSIKPCAKVQSPLNSSKFQEGIHGDQLSQTALNDSFGAGFSPPYRIAENPLSPPISMSISTMDSSQMTGTLGGYVFPQIDKTSKFSAFSGASFAITSAHVLLTESQDYQDVSVPSSVLQKAYLATILKESKKYPENSQERMAFVKEAQKIKEQLKWHKENKFGQIVWGERSMVNQKLSDISIIKVNPTYKCENHIGNNAKFISDPTLRFQNNYVKKKIMKIKAGLKVFKIGASSNYTSGQVNGTRLVYWADGKLQSSEFVVASPSPLFAAAGDSGSWILAKSEDQLGLGVVGMLHSYDGANQQFGLFTPIDDILERLHDVTGVHWDIEPELD</sequence>
<feature type="region of interest" description="Disordered" evidence="1">
    <location>
        <begin position="138"/>
        <end position="162"/>
    </location>
</feature>
<reference evidence="2 3" key="1">
    <citation type="journal article" date="2011" name="Proc. Natl. Acad. Sci. U.S.A.">
        <title>Evolutionary erosion of yeast sex chromosomes by mating-type switching accidents.</title>
        <authorList>
            <person name="Gordon J.L."/>
            <person name="Armisen D."/>
            <person name="Proux-Wera E."/>
            <person name="Oheigeartaigh S.S."/>
            <person name="Byrne K.P."/>
            <person name="Wolfe K.H."/>
        </authorList>
    </citation>
    <scope>NUCLEOTIDE SEQUENCE [LARGE SCALE GENOMIC DNA]</scope>
    <source>
        <strain evidence="3">ATCC MYA-139 / BCRC 22969 / CBS 8797 / CCRC 22969 / KCTC 17520 / NBRC 10181 / NCYC 3082</strain>
    </source>
</reference>
<dbReference type="STRING" id="1071383.J7S5T3"/>
<accession>J7S5T3</accession>
<name>J7S5T3_HUIN7</name>
<feature type="compositionally biased region" description="Polar residues" evidence="1">
    <location>
        <begin position="60"/>
        <end position="73"/>
    </location>
</feature>
<feature type="compositionally biased region" description="Low complexity" evidence="1">
    <location>
        <begin position="79"/>
        <end position="99"/>
    </location>
</feature>
<dbReference type="OrthoDB" id="4096087at2759"/>
<organism evidence="2 3">
    <name type="scientific">Huiozyma naganishii (strain ATCC MYA-139 / BCRC 22969 / CBS 8797 / KCTC 17520 / NBRC 10181 / NCYC 3082 / Yp74L-3)</name>
    <name type="common">Yeast</name>
    <name type="synonym">Kazachstania naganishii</name>
    <dbReference type="NCBI Taxonomy" id="1071383"/>
    <lineage>
        <taxon>Eukaryota</taxon>
        <taxon>Fungi</taxon>
        <taxon>Dikarya</taxon>
        <taxon>Ascomycota</taxon>
        <taxon>Saccharomycotina</taxon>
        <taxon>Saccharomycetes</taxon>
        <taxon>Saccharomycetales</taxon>
        <taxon>Saccharomycetaceae</taxon>
        <taxon>Huiozyma</taxon>
    </lineage>
</organism>
<feature type="compositionally biased region" description="Polar residues" evidence="1">
    <location>
        <begin position="20"/>
        <end position="38"/>
    </location>
</feature>
<dbReference type="GO" id="GO:0043200">
    <property type="term" value="P:response to amino acid"/>
    <property type="evidence" value="ECO:0007669"/>
    <property type="project" value="EnsemblFungi"/>
</dbReference>
<dbReference type="AlphaFoldDB" id="J7S5T3"/>
<dbReference type="GeneID" id="34525041"/>
<dbReference type="Pfam" id="PF08192">
    <property type="entry name" value="Peptidase_S64"/>
    <property type="match status" value="1"/>
</dbReference>